<dbReference type="Proteomes" id="UP000309215">
    <property type="component" value="Unassembled WGS sequence"/>
</dbReference>
<reference evidence="2 3" key="1">
    <citation type="submission" date="2019-04" db="EMBL/GenBank/DDBJ databases">
        <authorList>
            <person name="Li Y."/>
            <person name="Wang J."/>
        </authorList>
    </citation>
    <scope>NUCLEOTIDE SEQUENCE [LARGE SCALE GENOMIC DNA]</scope>
    <source>
        <strain evidence="2 3">DSM 14668</strain>
    </source>
</reference>
<gene>
    <name evidence="2" type="ORF">E8A74_29245</name>
</gene>
<evidence type="ECO:0000313" key="3">
    <source>
        <dbReference type="Proteomes" id="UP000309215"/>
    </source>
</evidence>
<keyword evidence="3" id="KW-1185">Reference proteome</keyword>
<dbReference type="PANTHER" id="PTHR43194:SF2">
    <property type="entry name" value="PEROXISOMAL MEMBRANE PROTEIN LPX1"/>
    <property type="match status" value="1"/>
</dbReference>
<proteinExistence type="predicted"/>
<keyword evidence="2" id="KW-0378">Hydrolase</keyword>
<dbReference type="GO" id="GO:0016787">
    <property type="term" value="F:hydrolase activity"/>
    <property type="evidence" value="ECO:0007669"/>
    <property type="project" value="UniProtKB-KW"/>
</dbReference>
<dbReference type="AlphaFoldDB" id="A0A4U1J4T9"/>
<dbReference type="OrthoDB" id="9785847at2"/>
<evidence type="ECO:0000313" key="2">
    <source>
        <dbReference type="EMBL" id="TKD02261.1"/>
    </source>
</evidence>
<dbReference type="InterPro" id="IPR029058">
    <property type="entry name" value="AB_hydrolase_fold"/>
</dbReference>
<dbReference type="RefSeq" id="WP_136932384.1">
    <property type="nucleotide sequence ID" value="NZ_SSMQ01000035.1"/>
</dbReference>
<dbReference type="InterPro" id="IPR050228">
    <property type="entry name" value="Carboxylesterase_BioH"/>
</dbReference>
<name>A0A4U1J4T9_9BACT</name>
<dbReference type="Gene3D" id="3.40.50.1820">
    <property type="entry name" value="alpha/beta hydrolase"/>
    <property type="match status" value="1"/>
</dbReference>
<dbReference type="PANTHER" id="PTHR43194">
    <property type="entry name" value="HYDROLASE ALPHA/BETA FOLD FAMILY"/>
    <property type="match status" value="1"/>
</dbReference>
<dbReference type="InterPro" id="IPR000073">
    <property type="entry name" value="AB_hydrolase_1"/>
</dbReference>
<accession>A0A4U1J4T9</accession>
<organism evidence="2 3">
    <name type="scientific">Polyangium fumosum</name>
    <dbReference type="NCBI Taxonomy" id="889272"/>
    <lineage>
        <taxon>Bacteria</taxon>
        <taxon>Pseudomonadati</taxon>
        <taxon>Myxococcota</taxon>
        <taxon>Polyangia</taxon>
        <taxon>Polyangiales</taxon>
        <taxon>Polyangiaceae</taxon>
        <taxon>Polyangium</taxon>
    </lineage>
</organism>
<feature type="domain" description="AB hydrolase-1" evidence="1">
    <location>
        <begin position="28"/>
        <end position="253"/>
    </location>
</feature>
<dbReference type="SUPFAM" id="SSF53474">
    <property type="entry name" value="alpha/beta-Hydrolases"/>
    <property type="match status" value="1"/>
</dbReference>
<dbReference type="EMBL" id="SSMQ01000035">
    <property type="protein sequence ID" value="TKD02261.1"/>
    <property type="molecule type" value="Genomic_DNA"/>
</dbReference>
<protein>
    <submittedName>
        <fullName evidence="2">Alpha/beta hydrolase</fullName>
    </submittedName>
</protein>
<evidence type="ECO:0000259" key="1">
    <source>
        <dbReference type="Pfam" id="PF12697"/>
    </source>
</evidence>
<dbReference type="Pfam" id="PF12697">
    <property type="entry name" value="Abhydrolase_6"/>
    <property type="match status" value="1"/>
</dbReference>
<comment type="caution">
    <text evidence="2">The sequence shown here is derived from an EMBL/GenBank/DDBJ whole genome shotgun (WGS) entry which is preliminary data.</text>
</comment>
<sequence>MLSVDVAHGVDAGMFVRDYHPSARGTPLVYLHGLAGHGLVFEAVALHARLAAHRHVVPDLPGHGRSVPAPRPAPLTAFADHFARWLAGRFGERVALVGHGLGGTLAALIAERHPGLVRALVDIDGPKTVDDCTSLRPAAELTLTDLGGPGINALRDAVRRAARGATTAEDPGRVPCDARLLHAWGRELVSLAEEGSLAWKLARLSVPALFVTGSRGGISPRSLSRLADARVVVAEMPNAGPSPFLERPHEFAAILSDFLRFRS</sequence>